<dbReference type="KEGG" id="spap:H3Z74_15285"/>
<gene>
    <name evidence="2" type="ORF">H3Z74_15285</name>
</gene>
<evidence type="ECO:0000259" key="1">
    <source>
        <dbReference type="PROSITE" id="PS51819"/>
    </source>
</evidence>
<dbReference type="Gene3D" id="3.30.720.110">
    <property type="match status" value="1"/>
</dbReference>
<feature type="domain" description="VOC" evidence="1">
    <location>
        <begin position="2"/>
        <end position="133"/>
    </location>
</feature>
<proteinExistence type="predicted"/>
<accession>A0A7H0LEM5</accession>
<dbReference type="AlphaFoldDB" id="A0A7H0LEM5"/>
<evidence type="ECO:0000313" key="3">
    <source>
        <dbReference type="Proteomes" id="UP000516148"/>
    </source>
</evidence>
<dbReference type="SUPFAM" id="SSF54593">
    <property type="entry name" value="Glyoxalase/Bleomycin resistance protein/Dihydroxybiphenyl dioxygenase"/>
    <property type="match status" value="1"/>
</dbReference>
<dbReference type="PROSITE" id="PS51819">
    <property type="entry name" value="VOC"/>
    <property type="match status" value="1"/>
</dbReference>
<reference evidence="2 3" key="1">
    <citation type="submission" date="2020-09" db="EMBL/GenBank/DDBJ databases">
        <title>Sphingomonas sp., a new species isolated from pork steak.</title>
        <authorList>
            <person name="Heidler von Heilborn D."/>
        </authorList>
    </citation>
    <scope>NUCLEOTIDE SEQUENCE [LARGE SCALE GENOMIC DNA]</scope>
    <source>
        <strain evidence="3">S8-3T</strain>
    </source>
</reference>
<evidence type="ECO:0000313" key="2">
    <source>
        <dbReference type="EMBL" id="QNQ08128.1"/>
    </source>
</evidence>
<dbReference type="EMBL" id="CP061038">
    <property type="protein sequence ID" value="QNQ08128.1"/>
    <property type="molecule type" value="Genomic_DNA"/>
</dbReference>
<dbReference type="Gene3D" id="3.30.720.120">
    <property type="match status" value="1"/>
</dbReference>
<dbReference type="Proteomes" id="UP000516148">
    <property type="component" value="Chromosome"/>
</dbReference>
<dbReference type="InterPro" id="IPR037523">
    <property type="entry name" value="VOC_core"/>
</dbReference>
<name>A0A7H0LEM5_9SPHN</name>
<dbReference type="InterPro" id="IPR004360">
    <property type="entry name" value="Glyas_Fos-R_dOase_dom"/>
</dbReference>
<dbReference type="InterPro" id="IPR029068">
    <property type="entry name" value="Glyas_Bleomycin-R_OHBP_Dase"/>
</dbReference>
<keyword evidence="3" id="KW-1185">Reference proteome</keyword>
<dbReference type="PANTHER" id="PTHR34109">
    <property type="entry name" value="BNAUNNG04460D PROTEIN-RELATED"/>
    <property type="match status" value="1"/>
</dbReference>
<dbReference type="Pfam" id="PF00903">
    <property type="entry name" value="Glyoxalase"/>
    <property type="match status" value="1"/>
</dbReference>
<dbReference type="RefSeq" id="WP_187760457.1">
    <property type="nucleotide sequence ID" value="NZ_CP061038.1"/>
</dbReference>
<organism evidence="2 3">
    <name type="scientific">Sphingomonas alpina</name>
    <dbReference type="NCBI Taxonomy" id="653931"/>
    <lineage>
        <taxon>Bacteria</taxon>
        <taxon>Pseudomonadati</taxon>
        <taxon>Pseudomonadota</taxon>
        <taxon>Alphaproteobacteria</taxon>
        <taxon>Sphingomonadales</taxon>
        <taxon>Sphingomonadaceae</taxon>
        <taxon>Sphingomonas</taxon>
    </lineage>
</organism>
<sequence length="139" mass="15287">MRHELIPNLRYADAARAIDFLCDAFGFTRHAVFADDENPAIIHHAQLLWEDRMIMLSSVLDSPFVHGGRITTVAQAGGATMSLYLIVADVDAHADRARAAGAEIFLEPVDQDYGGRGYSARDFEGNVWSFGSYDPWAAA</sequence>
<dbReference type="PANTHER" id="PTHR34109:SF1">
    <property type="entry name" value="VOC DOMAIN-CONTAINING PROTEIN"/>
    <property type="match status" value="1"/>
</dbReference>
<protein>
    <submittedName>
        <fullName evidence="2">VOC family protein</fullName>
    </submittedName>
</protein>